<feature type="transmembrane region" description="Helical" evidence="2">
    <location>
        <begin position="133"/>
        <end position="150"/>
    </location>
</feature>
<proteinExistence type="predicted"/>
<evidence type="ECO:0000313" key="4">
    <source>
        <dbReference type="EMBL" id="OTP11700.1"/>
    </source>
</evidence>
<dbReference type="EMBL" id="CP147247">
    <property type="protein sequence ID" value="WYJ91737.1"/>
    <property type="molecule type" value="Genomic_DNA"/>
</dbReference>
<dbReference type="InterPro" id="IPR002931">
    <property type="entry name" value="Transglutaminase-like"/>
</dbReference>
<evidence type="ECO:0000259" key="3">
    <source>
        <dbReference type="SMART" id="SM00460"/>
    </source>
</evidence>
<feature type="transmembrane region" description="Helical" evidence="2">
    <location>
        <begin position="187"/>
        <end position="209"/>
    </location>
</feature>
<dbReference type="AlphaFoldDB" id="A0A242K218"/>
<sequence length="727" mass="83173">MKERIQQNWFFALLTYLILIVASPPFLEVYQLENSPLFLAVLAVICLVTLLFKNFLITFPFYLISYLVLLYSYFPLDQVFSLQWITAFFDEVMLAYNQIVSGELSYMPQTIALVIILFFLIALAVLMIHYERLWLSYLLIVGYHLLLVAFNQLQLGNTLLLITVLSLLFHQLKRYPNDLSFFLKSKVFFLSLIVFALFVGATYSFQLLVPQTRSFLFMQTGAIRESVNRLGLYQHIAQYGQSGLSKSGFSENDQQLGGALLDDASVVFTALQQDAHYWRVETKDTYTGKGWESFSPSLHFIGNQESLILEDPEYLGALGPETTIQLRFTDAVSYLPQAYGRMQLPLDRIGGAEEITEKNRINLKEAPKDLQLTWQEPEYDENDLQQVSFNKSTDWQTLVEQGTMAQQLILPRTVTERTIALAAELTQSETSLYGKVKAVEHYLKTDEAFRYSKTDTTYPENDQDYVDHFLFESRVGYCDNFSTAMIVLLRTQGIPSRWAKGFAPGEATGQQDDLQEYTIRNSHAHSWPEVYFEGYGWVPFEPTPSFDNPDTPDEPALESSDSSETQESSTSASSSEAQNSTPSTTASSENKAEQQDTSTAQWGSILRWLLVGSSLFAAILLGFFLKNYHLLIRYQLYRRLKPNDFAKAYLLLLKQAEHRSLRADSEPLDRYAQRFEHEYPLFEGSFISLTSLYEEIVYGKQPSDKAVWTTLLDQVAKLLVYLGKNKH</sequence>
<protein>
    <recommendedName>
        <fullName evidence="3">Transglutaminase-like domain-containing protein</fullName>
    </recommendedName>
</protein>
<dbReference type="InterPro" id="IPR052901">
    <property type="entry name" value="Bact_TGase-like"/>
</dbReference>
<organism evidence="4">
    <name type="scientific">Candidatus Enterococcus clewellii</name>
    <dbReference type="NCBI Taxonomy" id="1834193"/>
    <lineage>
        <taxon>Bacteria</taxon>
        <taxon>Bacillati</taxon>
        <taxon>Bacillota</taxon>
        <taxon>Bacilli</taxon>
        <taxon>Lactobacillales</taxon>
        <taxon>Enterococcaceae</taxon>
        <taxon>Enterococcus</taxon>
    </lineage>
</organism>
<accession>A0A242K218</accession>
<dbReference type="InterPro" id="IPR038765">
    <property type="entry name" value="Papain-like_cys_pep_sf"/>
</dbReference>
<dbReference type="Pfam" id="PF01841">
    <property type="entry name" value="Transglut_core"/>
    <property type="match status" value="1"/>
</dbReference>
<feature type="transmembrane region" description="Helical" evidence="2">
    <location>
        <begin position="36"/>
        <end position="56"/>
    </location>
</feature>
<reference evidence="5" key="2">
    <citation type="submission" date="2017-05" db="EMBL/GenBank/DDBJ databases">
        <authorList>
            <consortium name="The Broad Institute Genomics Platform"/>
            <consortium name="The Broad Institute Genomic Center for Infectious Diseases"/>
            <person name="Earl A."/>
            <person name="Manson A."/>
            <person name="Schwartman J."/>
            <person name="Gilmore M."/>
            <person name="Abouelleil A."/>
            <person name="Cao P."/>
            <person name="Chapman S."/>
            <person name="Cusick C."/>
            <person name="Shea T."/>
            <person name="Young S."/>
            <person name="Neafsey D."/>
            <person name="Nusbaum C."/>
            <person name="Birren B."/>
        </authorList>
    </citation>
    <scope>NUCLEOTIDE SEQUENCE</scope>
    <source>
        <strain evidence="5">9E7_DIV0242</strain>
    </source>
</reference>
<feature type="compositionally biased region" description="Low complexity" evidence="1">
    <location>
        <begin position="558"/>
        <end position="584"/>
    </location>
</feature>
<gene>
    <name evidence="5" type="ORF">A5888_003505</name>
    <name evidence="4" type="ORF">A5888_003799</name>
</gene>
<name>A0A242K218_9ENTE</name>
<keyword evidence="6" id="KW-1185">Reference proteome</keyword>
<reference evidence="5" key="3">
    <citation type="submission" date="2024-03" db="EMBL/GenBank/DDBJ databases">
        <title>The Genome Sequence of Enterococcus sp. DIV0242b.</title>
        <authorList>
            <consortium name="The Broad Institute Genomics Platform"/>
            <consortium name="The Broad Institute Microbial Omics Core"/>
            <consortium name="The Broad Institute Genomic Center for Infectious Diseases"/>
            <person name="Earl A."/>
            <person name="Manson A."/>
            <person name="Gilmore M."/>
            <person name="Schwartman J."/>
            <person name="Shea T."/>
            <person name="Abouelleil A."/>
            <person name="Cao P."/>
            <person name="Chapman S."/>
            <person name="Cusick C."/>
            <person name="Young S."/>
            <person name="Neafsey D."/>
            <person name="Nusbaum C."/>
            <person name="Birren B."/>
        </authorList>
    </citation>
    <scope>NUCLEOTIDE SEQUENCE</scope>
    <source>
        <strain evidence="5">9E7_DIV0242</strain>
    </source>
</reference>
<feature type="domain" description="Transglutaminase-like" evidence="3">
    <location>
        <begin position="470"/>
        <end position="544"/>
    </location>
</feature>
<feature type="region of interest" description="Disordered" evidence="1">
    <location>
        <begin position="543"/>
        <end position="596"/>
    </location>
</feature>
<evidence type="ECO:0000256" key="2">
    <source>
        <dbReference type="SAM" id="Phobius"/>
    </source>
</evidence>
<feature type="compositionally biased region" description="Polar residues" evidence="1">
    <location>
        <begin position="585"/>
        <end position="596"/>
    </location>
</feature>
<dbReference type="Proteomes" id="UP000195141">
    <property type="component" value="Chromosome"/>
</dbReference>
<evidence type="ECO:0000313" key="5">
    <source>
        <dbReference type="EMBL" id="WYJ91737.1"/>
    </source>
</evidence>
<dbReference type="SUPFAM" id="SSF54001">
    <property type="entry name" value="Cysteine proteinases"/>
    <property type="match status" value="1"/>
</dbReference>
<keyword evidence="2" id="KW-1133">Transmembrane helix</keyword>
<dbReference type="EMBL" id="NGMM01000007">
    <property type="protein sequence ID" value="OTP11700.1"/>
    <property type="molecule type" value="Genomic_DNA"/>
</dbReference>
<reference evidence="4" key="1">
    <citation type="submission" date="2017-05" db="EMBL/GenBank/DDBJ databases">
        <title>The Genome Sequence of Enterococcus sp. 9E7_DIV0242.</title>
        <authorList>
            <consortium name="The Broad Institute Genomics Platform"/>
            <consortium name="The Broad Institute Genomic Center for Infectious Diseases"/>
            <person name="Earl A."/>
            <person name="Manson A."/>
            <person name="Schwartman J."/>
            <person name="Gilmore M."/>
            <person name="Abouelleil A."/>
            <person name="Cao P."/>
            <person name="Chapman S."/>
            <person name="Cusick C."/>
            <person name="Shea T."/>
            <person name="Young S."/>
            <person name="Neafsey D."/>
            <person name="Nusbaum C."/>
            <person name="Birren B."/>
        </authorList>
    </citation>
    <scope>NUCLEOTIDE SEQUENCE [LARGE SCALE GENOMIC DNA]</scope>
    <source>
        <strain evidence="4">9E7_DIV0242</strain>
    </source>
</reference>
<keyword evidence="2" id="KW-0812">Transmembrane</keyword>
<dbReference type="PANTHER" id="PTHR42736:SF1">
    <property type="entry name" value="PROTEIN-GLUTAMINE GAMMA-GLUTAMYLTRANSFERASE"/>
    <property type="match status" value="1"/>
</dbReference>
<feature type="transmembrane region" description="Helical" evidence="2">
    <location>
        <begin position="106"/>
        <end position="126"/>
    </location>
</feature>
<feature type="transmembrane region" description="Helical" evidence="2">
    <location>
        <begin position="605"/>
        <end position="625"/>
    </location>
</feature>
<evidence type="ECO:0000256" key="1">
    <source>
        <dbReference type="SAM" id="MobiDB-lite"/>
    </source>
</evidence>
<dbReference type="SMART" id="SM00460">
    <property type="entry name" value="TGc"/>
    <property type="match status" value="1"/>
</dbReference>
<evidence type="ECO:0000313" key="6">
    <source>
        <dbReference type="Proteomes" id="UP000195141"/>
    </source>
</evidence>
<dbReference type="PANTHER" id="PTHR42736">
    <property type="entry name" value="PROTEIN-GLUTAMINE GAMMA-GLUTAMYLTRANSFERASE"/>
    <property type="match status" value="1"/>
</dbReference>
<dbReference type="Gene3D" id="3.10.620.30">
    <property type="match status" value="1"/>
</dbReference>
<keyword evidence="2" id="KW-0472">Membrane</keyword>
<feature type="transmembrane region" description="Helical" evidence="2">
    <location>
        <begin position="63"/>
        <end position="86"/>
    </location>
</feature>
<feature type="transmembrane region" description="Helical" evidence="2">
    <location>
        <begin position="9"/>
        <end position="30"/>
    </location>
</feature>
<dbReference type="RefSeq" id="WP_170924886.1">
    <property type="nucleotide sequence ID" value="NZ_CP147247.1"/>
</dbReference>